<keyword evidence="1" id="KW-0812">Transmembrane</keyword>
<dbReference type="RefSeq" id="WP_379729025.1">
    <property type="nucleotide sequence ID" value="NZ_JBHRYJ010000004.1"/>
</dbReference>
<reference evidence="4" key="1">
    <citation type="journal article" date="2019" name="Int. J. Syst. Evol. Microbiol.">
        <title>The Global Catalogue of Microorganisms (GCM) 10K type strain sequencing project: providing services to taxonomists for standard genome sequencing and annotation.</title>
        <authorList>
            <consortium name="The Broad Institute Genomics Platform"/>
            <consortium name="The Broad Institute Genome Sequencing Center for Infectious Disease"/>
            <person name="Wu L."/>
            <person name="Ma J."/>
        </authorList>
    </citation>
    <scope>NUCLEOTIDE SEQUENCE [LARGE SCALE GENOMIC DNA]</scope>
    <source>
        <strain evidence="4">KCTC 42182</strain>
    </source>
</reference>
<dbReference type="EC" id="1.14.19.-" evidence="3"/>
<dbReference type="PANTHER" id="PTHR12879:SF8">
    <property type="entry name" value="SPHINGOLIPID DELTA(4)-DESATURASE DES1"/>
    <property type="match status" value="1"/>
</dbReference>
<protein>
    <submittedName>
        <fullName evidence="3">Fatty acid desaturase family protein</fullName>
        <ecNumber evidence="3">1.14.19.-</ecNumber>
    </submittedName>
</protein>
<keyword evidence="1" id="KW-0472">Membrane</keyword>
<accession>A0ABV7VL03</accession>
<keyword evidence="1" id="KW-1133">Transmembrane helix</keyword>
<dbReference type="CDD" id="cd03510">
    <property type="entry name" value="Rhizobitoxine-FADS-like"/>
    <property type="match status" value="1"/>
</dbReference>
<sequence length="334" mass="37818">MQEESAEAVAARPVRHARDLFTPEEIKRLGRRSDLAGALLVLHAWALIGGAMAVFAAWPNPLTFIAAVMVIGGRQLGLAILMHDAAHGLLFRTRRWNEFAGQWLCAWPVGTDLHLYRPYHLKHHRFTQQAEDPDLVLSAPFPITRRSLWRKIRRDLTGESGFRRRQAQWREAWEGELAWTERRARLSQLGITGGLAANLVLLAGLTAIGTWWLYPVLWLLPLFTWYQLVSRIRNIAEHAMVPDNDDSLRNTRTTHAGPLLRLVLAPYRVNYHLEHHLALQVPCWKLPQAHRMLLAKGWGEKMEIQKSYAAVLRLAASALSERGGGASGPKAQHI</sequence>
<dbReference type="GO" id="GO:0016491">
    <property type="term" value="F:oxidoreductase activity"/>
    <property type="evidence" value="ECO:0007669"/>
    <property type="project" value="UniProtKB-KW"/>
</dbReference>
<gene>
    <name evidence="3" type="ORF">ACFOOQ_18145</name>
</gene>
<dbReference type="Proteomes" id="UP001595711">
    <property type="component" value="Unassembled WGS sequence"/>
</dbReference>
<feature type="transmembrane region" description="Helical" evidence="1">
    <location>
        <begin position="186"/>
        <end position="205"/>
    </location>
</feature>
<evidence type="ECO:0000313" key="3">
    <source>
        <dbReference type="EMBL" id="MFC3677481.1"/>
    </source>
</evidence>
<evidence type="ECO:0000256" key="1">
    <source>
        <dbReference type="SAM" id="Phobius"/>
    </source>
</evidence>
<keyword evidence="3" id="KW-0560">Oxidoreductase</keyword>
<dbReference type="InterPro" id="IPR005804">
    <property type="entry name" value="FA_desaturase_dom"/>
</dbReference>
<name>A0ABV7VL03_9PROT</name>
<comment type="caution">
    <text evidence="3">The sequence shown here is derived from an EMBL/GenBank/DDBJ whole genome shotgun (WGS) entry which is preliminary data.</text>
</comment>
<evidence type="ECO:0000259" key="2">
    <source>
        <dbReference type="Pfam" id="PF00487"/>
    </source>
</evidence>
<proteinExistence type="predicted"/>
<dbReference type="Pfam" id="PF00487">
    <property type="entry name" value="FA_desaturase"/>
    <property type="match status" value="1"/>
</dbReference>
<organism evidence="3 4">
    <name type="scientific">Ferrovibrio xuzhouensis</name>
    <dbReference type="NCBI Taxonomy" id="1576914"/>
    <lineage>
        <taxon>Bacteria</taxon>
        <taxon>Pseudomonadati</taxon>
        <taxon>Pseudomonadota</taxon>
        <taxon>Alphaproteobacteria</taxon>
        <taxon>Rhodospirillales</taxon>
        <taxon>Rhodospirillaceae</taxon>
        <taxon>Ferrovibrio</taxon>
    </lineage>
</organism>
<feature type="transmembrane region" description="Helical" evidence="1">
    <location>
        <begin position="35"/>
        <end position="58"/>
    </location>
</feature>
<evidence type="ECO:0000313" key="4">
    <source>
        <dbReference type="Proteomes" id="UP001595711"/>
    </source>
</evidence>
<dbReference type="EMBL" id="JBHRYJ010000004">
    <property type="protein sequence ID" value="MFC3677481.1"/>
    <property type="molecule type" value="Genomic_DNA"/>
</dbReference>
<feature type="transmembrane region" description="Helical" evidence="1">
    <location>
        <begin position="64"/>
        <end position="86"/>
    </location>
</feature>
<keyword evidence="4" id="KW-1185">Reference proteome</keyword>
<feature type="domain" description="Fatty acid desaturase" evidence="2">
    <location>
        <begin position="62"/>
        <end position="295"/>
    </location>
</feature>
<dbReference type="PANTHER" id="PTHR12879">
    <property type="entry name" value="SPHINGOLIPID DELTA 4 DESATURASE/C-4 HYDROXYLASE PROTEIN DES2"/>
    <property type="match status" value="1"/>
</dbReference>